<organism evidence="2 3">
    <name type="scientific">Liparis tanakae</name>
    <name type="common">Tanaka's snailfish</name>
    <dbReference type="NCBI Taxonomy" id="230148"/>
    <lineage>
        <taxon>Eukaryota</taxon>
        <taxon>Metazoa</taxon>
        <taxon>Chordata</taxon>
        <taxon>Craniata</taxon>
        <taxon>Vertebrata</taxon>
        <taxon>Euteleostomi</taxon>
        <taxon>Actinopterygii</taxon>
        <taxon>Neopterygii</taxon>
        <taxon>Teleostei</taxon>
        <taxon>Neoteleostei</taxon>
        <taxon>Acanthomorphata</taxon>
        <taxon>Eupercaria</taxon>
        <taxon>Perciformes</taxon>
        <taxon>Cottioidei</taxon>
        <taxon>Cottales</taxon>
        <taxon>Liparidae</taxon>
        <taxon>Liparis</taxon>
    </lineage>
</organism>
<dbReference type="Proteomes" id="UP000314294">
    <property type="component" value="Unassembled WGS sequence"/>
</dbReference>
<evidence type="ECO:0000313" key="2">
    <source>
        <dbReference type="EMBL" id="TNN55768.1"/>
    </source>
</evidence>
<dbReference type="EMBL" id="SRLO01000446">
    <property type="protein sequence ID" value="TNN55768.1"/>
    <property type="molecule type" value="Genomic_DNA"/>
</dbReference>
<gene>
    <name evidence="2" type="ORF">EYF80_034016</name>
</gene>
<protein>
    <submittedName>
        <fullName evidence="2">Uncharacterized protein</fullName>
    </submittedName>
</protein>
<feature type="region of interest" description="Disordered" evidence="1">
    <location>
        <begin position="1"/>
        <end position="46"/>
    </location>
</feature>
<keyword evidence="3" id="KW-1185">Reference proteome</keyword>
<reference evidence="2 3" key="1">
    <citation type="submission" date="2019-03" db="EMBL/GenBank/DDBJ databases">
        <title>First draft genome of Liparis tanakae, snailfish: a comprehensive survey of snailfish specific genes.</title>
        <authorList>
            <person name="Kim W."/>
            <person name="Song I."/>
            <person name="Jeong J.-H."/>
            <person name="Kim D."/>
            <person name="Kim S."/>
            <person name="Ryu S."/>
            <person name="Song J.Y."/>
            <person name="Lee S.K."/>
        </authorList>
    </citation>
    <scope>NUCLEOTIDE SEQUENCE [LARGE SCALE GENOMIC DNA]</scope>
    <source>
        <tissue evidence="2">Muscle</tissue>
    </source>
</reference>
<feature type="compositionally biased region" description="Basic and acidic residues" evidence="1">
    <location>
        <begin position="10"/>
        <end position="25"/>
    </location>
</feature>
<accession>A0A4Z2GQ14</accession>
<comment type="caution">
    <text evidence="2">The sequence shown here is derived from an EMBL/GenBank/DDBJ whole genome shotgun (WGS) entry which is preliminary data.</text>
</comment>
<evidence type="ECO:0000313" key="3">
    <source>
        <dbReference type="Proteomes" id="UP000314294"/>
    </source>
</evidence>
<sequence>MTTTGRQNRSRAESQRGEGEVRGDTRFTPTPSLRRDPLKTYSTTASDRPALCRKGRNCLAFCAS</sequence>
<evidence type="ECO:0000256" key="1">
    <source>
        <dbReference type="SAM" id="MobiDB-lite"/>
    </source>
</evidence>
<proteinExistence type="predicted"/>
<name>A0A4Z2GQ14_9TELE</name>
<dbReference type="AlphaFoldDB" id="A0A4Z2GQ14"/>